<dbReference type="EMBL" id="OV651826">
    <property type="protein sequence ID" value="CAH1103061.1"/>
    <property type="molecule type" value="Genomic_DNA"/>
</dbReference>
<dbReference type="OrthoDB" id="258392at2759"/>
<dbReference type="Gene3D" id="3.40.50.1240">
    <property type="entry name" value="Phosphoglycerate mutase-like"/>
    <property type="match status" value="1"/>
</dbReference>
<accession>A0A9P0CRT4</accession>
<dbReference type="PANTHER" id="PTHR11567">
    <property type="entry name" value="ACID PHOSPHATASE-RELATED"/>
    <property type="match status" value="1"/>
</dbReference>
<organism evidence="2 3">
    <name type="scientific">Psylliodes chrysocephalus</name>
    <dbReference type="NCBI Taxonomy" id="3402493"/>
    <lineage>
        <taxon>Eukaryota</taxon>
        <taxon>Metazoa</taxon>
        <taxon>Ecdysozoa</taxon>
        <taxon>Arthropoda</taxon>
        <taxon>Hexapoda</taxon>
        <taxon>Insecta</taxon>
        <taxon>Pterygota</taxon>
        <taxon>Neoptera</taxon>
        <taxon>Endopterygota</taxon>
        <taxon>Coleoptera</taxon>
        <taxon>Polyphaga</taxon>
        <taxon>Cucujiformia</taxon>
        <taxon>Chrysomeloidea</taxon>
        <taxon>Chrysomelidae</taxon>
        <taxon>Galerucinae</taxon>
        <taxon>Alticini</taxon>
        <taxon>Psylliodes</taxon>
    </lineage>
</organism>
<dbReference type="PANTHER" id="PTHR11567:SF19">
    <property type="entry name" value="GH19849P"/>
    <property type="match status" value="1"/>
</dbReference>
<proteinExistence type="inferred from homology"/>
<evidence type="ECO:0000313" key="2">
    <source>
        <dbReference type="EMBL" id="CAH1103061.1"/>
    </source>
</evidence>
<evidence type="ECO:0000313" key="3">
    <source>
        <dbReference type="Proteomes" id="UP001153636"/>
    </source>
</evidence>
<evidence type="ECO:0000256" key="1">
    <source>
        <dbReference type="ARBA" id="ARBA00005375"/>
    </source>
</evidence>
<dbReference type="CDD" id="cd07061">
    <property type="entry name" value="HP_HAP_like"/>
    <property type="match status" value="1"/>
</dbReference>
<reference evidence="2" key="1">
    <citation type="submission" date="2022-01" db="EMBL/GenBank/DDBJ databases">
        <authorList>
            <person name="King R."/>
        </authorList>
    </citation>
    <scope>NUCLEOTIDE SEQUENCE</scope>
</reference>
<dbReference type="AlphaFoldDB" id="A0A9P0CRT4"/>
<comment type="similarity">
    <text evidence="1">Belongs to the histidine acid phosphatase family.</text>
</comment>
<dbReference type="Pfam" id="PF00328">
    <property type="entry name" value="His_Phos_2"/>
    <property type="match status" value="1"/>
</dbReference>
<dbReference type="InterPro" id="IPR050645">
    <property type="entry name" value="Histidine_acid_phosphatase"/>
</dbReference>
<evidence type="ECO:0008006" key="4">
    <source>
        <dbReference type="Google" id="ProtNLM"/>
    </source>
</evidence>
<dbReference type="SUPFAM" id="SSF53254">
    <property type="entry name" value="Phosphoglycerate mutase-like"/>
    <property type="match status" value="1"/>
</dbReference>
<gene>
    <name evidence="2" type="ORF">PSYICH_LOCUS4161</name>
</gene>
<sequence>MKLVWFHLKYITFLILVLISLYCNSLSFLTQIHIAFRHGERSPTNTFPNDPYINYSWPGGWGQLTNRGKLQMYELGKLMRLEYSNFIPRTYWPKDVNVTSSYSERCLMSAELFSAGLFPPEGSQIWNNDLLWQPLPIYYAPRDQDTTIAMKAACTKYDKIFKEIRVSPAIMEIENKYNDLKKYLTHHTGMLVKDIEDIESLSNTLEIEKSQNFTLPSWVNKSMMATMKELGARNLALYSETEYMKRMKGGIFLKNVIDSMEKTINGVVTPTLYLYAAHDLTLVHILRTLNLIDILKPEFGAVLIFELYSDGEIKINYRNAWNAVPVTQVTANCPTPCSLNDFKKSLERVLPVDFNQECSLD</sequence>
<keyword evidence="3" id="KW-1185">Reference proteome</keyword>
<dbReference type="InterPro" id="IPR000560">
    <property type="entry name" value="His_Pase_clade-2"/>
</dbReference>
<name>A0A9P0CRT4_9CUCU</name>
<dbReference type="InterPro" id="IPR029033">
    <property type="entry name" value="His_PPase_superfam"/>
</dbReference>
<protein>
    <recommendedName>
        <fullName evidence="4">Lysosomal acid phosphatase</fullName>
    </recommendedName>
</protein>
<dbReference type="GO" id="GO:0016791">
    <property type="term" value="F:phosphatase activity"/>
    <property type="evidence" value="ECO:0007669"/>
    <property type="project" value="UniProtKB-ARBA"/>
</dbReference>
<dbReference type="Proteomes" id="UP001153636">
    <property type="component" value="Chromosome 14"/>
</dbReference>